<name>A2BL67_HYPBU</name>
<dbReference type="PANTHER" id="PTHR43290">
    <property type="entry name" value="MEVALONATE KINASE"/>
    <property type="match status" value="1"/>
</dbReference>
<dbReference type="PANTHER" id="PTHR43290:SF2">
    <property type="entry name" value="MEVALONATE KINASE"/>
    <property type="match status" value="1"/>
</dbReference>
<feature type="domain" description="GHMP kinase C-terminal" evidence="16">
    <location>
        <begin position="220"/>
        <end position="295"/>
    </location>
</feature>
<dbReference type="InterPro" id="IPR020568">
    <property type="entry name" value="Ribosomal_Su5_D2-typ_SF"/>
</dbReference>
<dbReference type="OrthoDB" id="19001at2157"/>
<dbReference type="Gene3D" id="3.30.230.10">
    <property type="match status" value="1"/>
</dbReference>
<evidence type="ECO:0000256" key="8">
    <source>
        <dbReference type="ARBA" id="ARBA00022777"/>
    </source>
</evidence>
<evidence type="ECO:0000256" key="3">
    <source>
        <dbReference type="ARBA" id="ARBA00012103"/>
    </source>
</evidence>
<dbReference type="GO" id="GO:0019287">
    <property type="term" value="P:isopentenyl diphosphate biosynthetic process, mevalonate pathway"/>
    <property type="evidence" value="ECO:0007669"/>
    <property type="project" value="UniProtKB-UniRule"/>
</dbReference>
<dbReference type="PRINTS" id="PR00959">
    <property type="entry name" value="MEVGALKINASE"/>
</dbReference>
<gene>
    <name evidence="14" type="primary">mvk</name>
    <name evidence="17" type="ordered locus">Hbut_0877</name>
</gene>
<dbReference type="Pfam" id="PF00288">
    <property type="entry name" value="GHMP_kinases_N"/>
    <property type="match status" value="1"/>
</dbReference>
<dbReference type="EC" id="2.7.1.36" evidence="3 14"/>
<dbReference type="AlphaFoldDB" id="A2BL67"/>
<comment type="function">
    <text evidence="14">Catalyzes the phosphorylation of (R)-mevalonate (MVA) to (R)-mevalonate 5-phosphate (MVAP). Functions in the mevalonate (MVA) pathway leading to isopentenyl diphosphate (IPP), a key precursor for the biosynthesis of isoprenoid compounds such as archaeal membrane lipids.</text>
</comment>
<comment type="subunit">
    <text evidence="14">Homodimer.</text>
</comment>
<dbReference type="PROSITE" id="PS00627">
    <property type="entry name" value="GHMP_KINASES_ATP"/>
    <property type="match status" value="1"/>
</dbReference>
<organism evidence="17 18">
    <name type="scientific">Hyperthermus butylicus (strain DSM 5456 / JCM 9403 / PLM1-5)</name>
    <dbReference type="NCBI Taxonomy" id="415426"/>
    <lineage>
        <taxon>Archaea</taxon>
        <taxon>Thermoproteota</taxon>
        <taxon>Thermoprotei</taxon>
        <taxon>Desulfurococcales</taxon>
        <taxon>Pyrodictiaceae</taxon>
        <taxon>Hyperthermus</taxon>
    </lineage>
</organism>
<dbReference type="GeneID" id="4782556"/>
<feature type="active site" description="Proton acceptor" evidence="14">
    <location>
        <position position="146"/>
    </location>
</feature>
<evidence type="ECO:0000256" key="12">
    <source>
        <dbReference type="ARBA" id="ARBA00023229"/>
    </source>
</evidence>
<dbReference type="Proteomes" id="UP000002593">
    <property type="component" value="Chromosome"/>
</dbReference>
<keyword evidence="7 14" id="KW-0547">Nucleotide-binding</keyword>
<keyword evidence="4 14" id="KW-0963">Cytoplasm</keyword>
<reference evidence="17 18" key="1">
    <citation type="journal article" date="2007" name="Archaea">
        <title>The genome of Hyperthermus butylicus: a sulfur-reducing, peptide fermenting, neutrophilic Crenarchaeote growing up to 108 degrees C.</title>
        <authorList>
            <person name="Brugger K."/>
            <person name="Chen L."/>
            <person name="Stark M."/>
            <person name="Zibat A."/>
            <person name="Redder P."/>
            <person name="Ruepp A."/>
            <person name="Awayez M."/>
            <person name="She Q."/>
            <person name="Garrett R.A."/>
            <person name="Klenk H.P."/>
        </authorList>
    </citation>
    <scope>NUCLEOTIDE SEQUENCE [LARGE SCALE GENOMIC DNA]</scope>
    <source>
        <strain evidence="18">DSM 5456 / JCM 9403 / PLM1-5</strain>
    </source>
</reference>
<evidence type="ECO:0000256" key="2">
    <source>
        <dbReference type="ARBA" id="ARBA00006495"/>
    </source>
</evidence>
<keyword evidence="10 14" id="KW-0460">Magnesium</keyword>
<sequence>MGCAWSAPAKVIVFGEHWVVHGGLALAAAIGLRARAYGSPSESGLWVFSQLYRIGENLMESCSRFCNLLAGFRLVASSYGRSLWPARIRIESDIPVGAGLGSSAATALAAVAAYACVGGLEPGYDVLWRAAFEAEKVVHGNPSGVDNTVALYGGFILYRRGSGFKRVEFRGMRDTRLLIVDSGVSRSTRIAVERFTVRLERLGRLGRRLLETADGIVEEALAALSRGDSVRLGELMDVAHGLLNAMGVSHPVLEEIVWIARREGALGAKLTGAGMGGTAIVLVDLEHASRVKKALELRGFRVYEVELGVPGLQGPV</sequence>
<dbReference type="SUPFAM" id="SSF54211">
    <property type="entry name" value="Ribosomal protein S5 domain 2-like"/>
    <property type="match status" value="1"/>
</dbReference>
<evidence type="ECO:0000256" key="6">
    <source>
        <dbReference type="ARBA" id="ARBA00022679"/>
    </source>
</evidence>
<dbReference type="GO" id="GO:0004496">
    <property type="term" value="F:mevalonate kinase activity"/>
    <property type="evidence" value="ECO:0007669"/>
    <property type="project" value="UniProtKB-UniRule"/>
</dbReference>
<dbReference type="HOGENOM" id="CLU_017814_0_0_2"/>
<dbReference type="InterPro" id="IPR006205">
    <property type="entry name" value="Mev_gal_kin"/>
</dbReference>
<protein>
    <recommendedName>
        <fullName evidence="3 14">Mevalonate kinase</fullName>
        <shortName evidence="14">MK</shortName>
        <shortName evidence="14">MVK</shortName>
        <ecNumber evidence="3 14">2.7.1.36</ecNumber>
    </recommendedName>
</protein>
<keyword evidence="9 14" id="KW-0067">ATP-binding</keyword>
<dbReference type="GO" id="GO:0005829">
    <property type="term" value="C:cytosol"/>
    <property type="evidence" value="ECO:0007669"/>
    <property type="project" value="TreeGrafter"/>
</dbReference>
<keyword evidence="18" id="KW-1185">Reference proteome</keyword>
<evidence type="ECO:0000256" key="9">
    <source>
        <dbReference type="ARBA" id="ARBA00022840"/>
    </source>
</evidence>
<keyword evidence="12 14" id="KW-0414">Isoprene biosynthesis</keyword>
<dbReference type="InterPro" id="IPR006203">
    <property type="entry name" value="GHMP_knse_ATP-bd_CS"/>
</dbReference>
<dbReference type="Gene3D" id="3.30.70.890">
    <property type="entry name" value="GHMP kinase, C-terminal domain"/>
    <property type="match status" value="1"/>
</dbReference>
<dbReference type="Pfam" id="PF08544">
    <property type="entry name" value="GHMP_kinases_C"/>
    <property type="match status" value="1"/>
</dbReference>
<evidence type="ECO:0000256" key="1">
    <source>
        <dbReference type="ARBA" id="ARBA00004496"/>
    </source>
</evidence>
<comment type="subcellular location">
    <subcellularLocation>
        <location evidence="1 14">Cytoplasm</location>
    </subcellularLocation>
</comment>
<evidence type="ECO:0000256" key="4">
    <source>
        <dbReference type="ARBA" id="ARBA00022490"/>
    </source>
</evidence>
<evidence type="ECO:0000256" key="7">
    <source>
        <dbReference type="ARBA" id="ARBA00022741"/>
    </source>
</evidence>
<dbReference type="eggNOG" id="arCOG01028">
    <property type="taxonomic scope" value="Archaea"/>
</dbReference>
<evidence type="ECO:0000259" key="15">
    <source>
        <dbReference type="Pfam" id="PF00288"/>
    </source>
</evidence>
<evidence type="ECO:0000256" key="13">
    <source>
        <dbReference type="ARBA" id="ARBA00029438"/>
    </source>
</evidence>
<feature type="domain" description="GHMP kinase N-terminal" evidence="15">
    <location>
        <begin position="75"/>
        <end position="154"/>
    </location>
</feature>
<evidence type="ECO:0000313" key="17">
    <source>
        <dbReference type="EMBL" id="ABM80728.1"/>
    </source>
</evidence>
<evidence type="ECO:0000256" key="14">
    <source>
        <dbReference type="HAMAP-Rule" id="MF_00217"/>
    </source>
</evidence>
<dbReference type="RefSeq" id="WP_011822046.1">
    <property type="nucleotide sequence ID" value="NC_008818.1"/>
</dbReference>
<evidence type="ECO:0000259" key="16">
    <source>
        <dbReference type="Pfam" id="PF08544"/>
    </source>
</evidence>
<dbReference type="HAMAP" id="MF_00217">
    <property type="entry name" value="Mevalonate_kinase"/>
    <property type="match status" value="1"/>
</dbReference>
<dbReference type="InterPro" id="IPR036554">
    <property type="entry name" value="GHMP_kinase_C_sf"/>
</dbReference>
<keyword evidence="8 14" id="KW-0418">Kinase</keyword>
<dbReference type="InterPro" id="IPR014721">
    <property type="entry name" value="Ribsml_uS5_D2-typ_fold_subgr"/>
</dbReference>
<comment type="cofactor">
    <cofactor evidence="14">
        <name>Mg(2+)</name>
        <dbReference type="ChEBI" id="CHEBI:18420"/>
    </cofactor>
</comment>
<dbReference type="EnsemblBacteria" id="ABM80728">
    <property type="protein sequence ID" value="ABM80728"/>
    <property type="gene ID" value="Hbut_0877"/>
</dbReference>
<dbReference type="NCBIfam" id="TIGR00549">
    <property type="entry name" value="mevalon_kin"/>
    <property type="match status" value="1"/>
</dbReference>
<keyword evidence="11 14" id="KW-0443">Lipid metabolism</keyword>
<feature type="binding site" evidence="14">
    <location>
        <begin position="95"/>
        <end position="105"/>
    </location>
    <ligand>
        <name>ATP</name>
        <dbReference type="ChEBI" id="CHEBI:30616"/>
    </ligand>
</feature>
<dbReference type="GO" id="GO:0000287">
    <property type="term" value="F:magnesium ion binding"/>
    <property type="evidence" value="ECO:0007669"/>
    <property type="project" value="UniProtKB-UniRule"/>
</dbReference>
<dbReference type="InterPro" id="IPR022937">
    <property type="entry name" value="Mevalonate_kinase_arc"/>
</dbReference>
<dbReference type="UniPathway" id="UPA00057">
    <property type="reaction ID" value="UER00098"/>
</dbReference>
<dbReference type="GO" id="GO:0005524">
    <property type="term" value="F:ATP binding"/>
    <property type="evidence" value="ECO:0007669"/>
    <property type="project" value="UniProtKB-UniRule"/>
</dbReference>
<evidence type="ECO:0000256" key="5">
    <source>
        <dbReference type="ARBA" id="ARBA00022516"/>
    </source>
</evidence>
<comment type="pathway">
    <text evidence="13 14">Isoprenoid biosynthesis; isopentenyl diphosphate biosynthesis via mevalonate pathway; isopentenyl diphosphate from (R)-mevalonate: step 1/3.</text>
</comment>
<evidence type="ECO:0000313" key="18">
    <source>
        <dbReference type="Proteomes" id="UP000002593"/>
    </source>
</evidence>
<comment type="catalytic activity">
    <reaction evidence="14">
        <text>(R)-mevalonate + ATP = (R)-5-phosphomevalonate + ADP + H(+)</text>
        <dbReference type="Rhea" id="RHEA:17065"/>
        <dbReference type="ChEBI" id="CHEBI:15378"/>
        <dbReference type="ChEBI" id="CHEBI:30616"/>
        <dbReference type="ChEBI" id="CHEBI:36464"/>
        <dbReference type="ChEBI" id="CHEBI:58146"/>
        <dbReference type="ChEBI" id="CHEBI:456216"/>
        <dbReference type="EC" id="2.7.1.36"/>
    </reaction>
</comment>
<comment type="similarity">
    <text evidence="2 14">Belongs to the GHMP kinase family. Mevalonate kinase subfamily.</text>
</comment>
<dbReference type="EMBL" id="CP000493">
    <property type="protein sequence ID" value="ABM80728.1"/>
    <property type="molecule type" value="Genomic_DNA"/>
</dbReference>
<keyword evidence="5 14" id="KW-0444">Lipid biosynthesis</keyword>
<proteinExistence type="inferred from homology"/>
<accession>A2BL67</accession>
<dbReference type="KEGG" id="hbu:Hbut_0877"/>
<dbReference type="InterPro" id="IPR013750">
    <property type="entry name" value="GHMP_kinase_C_dom"/>
</dbReference>
<dbReference type="SUPFAM" id="SSF55060">
    <property type="entry name" value="GHMP Kinase, C-terminal domain"/>
    <property type="match status" value="1"/>
</dbReference>
<evidence type="ECO:0000256" key="10">
    <source>
        <dbReference type="ARBA" id="ARBA00022842"/>
    </source>
</evidence>
<evidence type="ECO:0000256" key="11">
    <source>
        <dbReference type="ARBA" id="ARBA00023098"/>
    </source>
</evidence>
<dbReference type="STRING" id="415426.Hbut_0877"/>
<keyword evidence="6 14" id="KW-0808">Transferase</keyword>
<dbReference type="InterPro" id="IPR006204">
    <property type="entry name" value="GHMP_kinase_N_dom"/>
</dbReference>